<feature type="domain" description="ABC transporter" evidence="5">
    <location>
        <begin position="4"/>
        <end position="221"/>
    </location>
</feature>
<proteinExistence type="inferred from homology"/>
<dbReference type="InterPro" id="IPR003593">
    <property type="entry name" value="AAA+_ATPase"/>
</dbReference>
<comment type="similarity">
    <text evidence="1">Belongs to the ABC transporter superfamily.</text>
</comment>
<gene>
    <name evidence="6" type="ORF">GCM10008916_21490</name>
</gene>
<evidence type="ECO:0000313" key="6">
    <source>
        <dbReference type="EMBL" id="GAA0859454.1"/>
    </source>
</evidence>
<dbReference type="SMART" id="SM00382">
    <property type="entry name" value="AAA"/>
    <property type="match status" value="1"/>
</dbReference>
<dbReference type="Gene3D" id="3.40.50.300">
    <property type="entry name" value="P-loop containing nucleotide triphosphate hydrolases"/>
    <property type="match status" value="1"/>
</dbReference>
<dbReference type="InterPro" id="IPR017871">
    <property type="entry name" value="ABC_transporter-like_CS"/>
</dbReference>
<keyword evidence="4 6" id="KW-0067">ATP-binding</keyword>
<evidence type="ECO:0000256" key="1">
    <source>
        <dbReference type="ARBA" id="ARBA00005417"/>
    </source>
</evidence>
<dbReference type="PROSITE" id="PS00211">
    <property type="entry name" value="ABC_TRANSPORTER_1"/>
    <property type="match status" value="1"/>
</dbReference>
<keyword evidence="2" id="KW-0813">Transport</keyword>
<keyword evidence="7" id="KW-1185">Reference proteome</keyword>
<keyword evidence="3" id="KW-0547">Nucleotide-binding</keyword>
<dbReference type="EMBL" id="BAAACO010000001">
    <property type="protein sequence ID" value="GAA0859454.1"/>
    <property type="molecule type" value="Genomic_DNA"/>
</dbReference>
<organism evidence="6 7">
    <name type="scientific">Clostridium nitritogenes</name>
    <dbReference type="NCBI Taxonomy" id="83340"/>
    <lineage>
        <taxon>Bacteria</taxon>
        <taxon>Bacillati</taxon>
        <taxon>Bacillota</taxon>
        <taxon>Clostridia</taxon>
        <taxon>Eubacteriales</taxon>
        <taxon>Clostridiaceae</taxon>
        <taxon>Clostridium</taxon>
    </lineage>
</organism>
<dbReference type="PANTHER" id="PTHR42798:SF4">
    <property type="entry name" value="ABC TRANSPORTER DOMAIN-CONTAINING PROTEIN"/>
    <property type="match status" value="1"/>
</dbReference>
<comment type="caution">
    <text evidence="6">The sequence shown here is derived from an EMBL/GenBank/DDBJ whole genome shotgun (WGS) entry which is preliminary data.</text>
</comment>
<name>A0ABN1LS53_9CLOT</name>
<dbReference type="GO" id="GO:0005524">
    <property type="term" value="F:ATP binding"/>
    <property type="evidence" value="ECO:0007669"/>
    <property type="project" value="UniProtKB-KW"/>
</dbReference>
<evidence type="ECO:0000259" key="5">
    <source>
        <dbReference type="PROSITE" id="PS50893"/>
    </source>
</evidence>
<dbReference type="Proteomes" id="UP001501764">
    <property type="component" value="Unassembled WGS sequence"/>
</dbReference>
<evidence type="ECO:0000256" key="2">
    <source>
        <dbReference type="ARBA" id="ARBA00022448"/>
    </source>
</evidence>
<dbReference type="SUPFAM" id="SSF52540">
    <property type="entry name" value="P-loop containing nucleoside triphosphate hydrolases"/>
    <property type="match status" value="1"/>
</dbReference>
<sequence length="222" mass="24942">MSFIELKNIIKKYGKDDSTVIALNGLDLFIDNGDMVAIIGKSGSGKSTLLNILGGLIKFDEGEYIFNNKKINGNKEKELVKFRRENISFIVQDFALINNMTVFDNVALPLEYQKISRKEIKKRVLEVLEQLEIRDKAYKYPNEISGGQAQRVAIARAIVKNPEVILADEPTGALDQKTGDKVIEILKDLNMRGKTIIIVTHDLNIAENCKKIIHVQDGKIVN</sequence>
<protein>
    <submittedName>
        <fullName evidence="6">ABC transporter ATP-binding protein</fullName>
    </submittedName>
</protein>
<dbReference type="Pfam" id="PF00005">
    <property type="entry name" value="ABC_tran"/>
    <property type="match status" value="1"/>
</dbReference>
<dbReference type="GeneID" id="60852272"/>
<dbReference type="InterPro" id="IPR027417">
    <property type="entry name" value="P-loop_NTPase"/>
</dbReference>
<evidence type="ECO:0000313" key="7">
    <source>
        <dbReference type="Proteomes" id="UP001501764"/>
    </source>
</evidence>
<dbReference type="InterPro" id="IPR017911">
    <property type="entry name" value="MacB-like_ATP-bd"/>
</dbReference>
<dbReference type="CDD" id="cd03255">
    <property type="entry name" value="ABC_MJ0796_LolCDE_FtsE"/>
    <property type="match status" value="1"/>
</dbReference>
<evidence type="ECO:0000256" key="4">
    <source>
        <dbReference type="ARBA" id="ARBA00022840"/>
    </source>
</evidence>
<reference evidence="6 7" key="1">
    <citation type="journal article" date="2019" name="Int. J. Syst. Evol. Microbiol.">
        <title>The Global Catalogue of Microorganisms (GCM) 10K type strain sequencing project: providing services to taxonomists for standard genome sequencing and annotation.</title>
        <authorList>
            <consortium name="The Broad Institute Genomics Platform"/>
            <consortium name="The Broad Institute Genome Sequencing Center for Infectious Disease"/>
            <person name="Wu L."/>
            <person name="Ma J."/>
        </authorList>
    </citation>
    <scope>NUCLEOTIDE SEQUENCE [LARGE SCALE GENOMIC DNA]</scope>
    <source>
        <strain evidence="6 7">JCM 6485</strain>
    </source>
</reference>
<evidence type="ECO:0000256" key="3">
    <source>
        <dbReference type="ARBA" id="ARBA00022741"/>
    </source>
</evidence>
<dbReference type="RefSeq" id="WP_045725319.1">
    <property type="nucleotide sequence ID" value="NZ_BAAACO010000001.1"/>
</dbReference>
<dbReference type="PROSITE" id="PS50893">
    <property type="entry name" value="ABC_TRANSPORTER_2"/>
    <property type="match status" value="1"/>
</dbReference>
<accession>A0ABN1LS53</accession>
<dbReference type="PANTHER" id="PTHR42798">
    <property type="entry name" value="LIPOPROTEIN-RELEASING SYSTEM ATP-BINDING PROTEIN LOLD"/>
    <property type="match status" value="1"/>
</dbReference>
<dbReference type="InterPro" id="IPR003439">
    <property type="entry name" value="ABC_transporter-like_ATP-bd"/>
</dbReference>